<organism evidence="7 8">
    <name type="scientific">Irregularibacter muris</name>
    <dbReference type="NCBI Taxonomy" id="1796619"/>
    <lineage>
        <taxon>Bacteria</taxon>
        <taxon>Bacillati</taxon>
        <taxon>Bacillota</taxon>
        <taxon>Clostridia</taxon>
        <taxon>Eubacteriales</taxon>
        <taxon>Eubacteriaceae</taxon>
        <taxon>Irregularibacter</taxon>
    </lineage>
</organism>
<feature type="domain" description="Sodium/calcium exchanger membrane region" evidence="6">
    <location>
        <begin position="17"/>
        <end position="163"/>
    </location>
</feature>
<dbReference type="Proteomes" id="UP001205748">
    <property type="component" value="Unassembled WGS sequence"/>
</dbReference>
<dbReference type="InterPro" id="IPR004837">
    <property type="entry name" value="NaCa_Exmemb"/>
</dbReference>
<keyword evidence="2 5" id="KW-0812">Transmembrane</keyword>
<evidence type="ECO:0000313" key="8">
    <source>
        <dbReference type="Proteomes" id="UP001205748"/>
    </source>
</evidence>
<dbReference type="NCBIfam" id="TIGR00367">
    <property type="entry name" value="calcium/sodium antiporter"/>
    <property type="match status" value="1"/>
</dbReference>
<protein>
    <submittedName>
        <fullName evidence="7">Calcium/sodium antiporter</fullName>
    </submittedName>
</protein>
<evidence type="ECO:0000256" key="1">
    <source>
        <dbReference type="ARBA" id="ARBA00004141"/>
    </source>
</evidence>
<dbReference type="Gene3D" id="1.20.1420.30">
    <property type="entry name" value="NCX, central ion-binding region"/>
    <property type="match status" value="1"/>
</dbReference>
<feature type="transmembrane region" description="Helical" evidence="5">
    <location>
        <begin position="120"/>
        <end position="137"/>
    </location>
</feature>
<dbReference type="GO" id="GO:0005262">
    <property type="term" value="F:calcium channel activity"/>
    <property type="evidence" value="ECO:0007669"/>
    <property type="project" value="TreeGrafter"/>
</dbReference>
<evidence type="ECO:0000256" key="2">
    <source>
        <dbReference type="ARBA" id="ARBA00022692"/>
    </source>
</evidence>
<feature type="transmembrane region" description="Helical" evidence="5">
    <location>
        <begin position="208"/>
        <end position="226"/>
    </location>
</feature>
<evidence type="ECO:0000256" key="4">
    <source>
        <dbReference type="ARBA" id="ARBA00023136"/>
    </source>
</evidence>
<evidence type="ECO:0000313" key="7">
    <source>
        <dbReference type="EMBL" id="MCR1897419.1"/>
    </source>
</evidence>
<evidence type="ECO:0000256" key="3">
    <source>
        <dbReference type="ARBA" id="ARBA00022989"/>
    </source>
</evidence>
<name>A0AAE3L1S0_9FIRM</name>
<evidence type="ECO:0000259" key="6">
    <source>
        <dbReference type="Pfam" id="PF01699"/>
    </source>
</evidence>
<proteinExistence type="predicted"/>
<feature type="transmembrane region" description="Helical" evidence="5">
    <location>
        <begin position="238"/>
        <end position="261"/>
    </location>
</feature>
<feature type="transmembrane region" description="Helical" evidence="5">
    <location>
        <begin position="86"/>
        <end position="108"/>
    </location>
</feature>
<comment type="subcellular location">
    <subcellularLocation>
        <location evidence="1">Membrane</location>
        <topology evidence="1">Multi-pass membrane protein</topology>
    </subcellularLocation>
</comment>
<dbReference type="GO" id="GO:0005886">
    <property type="term" value="C:plasma membrane"/>
    <property type="evidence" value="ECO:0007669"/>
    <property type="project" value="TreeGrafter"/>
</dbReference>
<feature type="transmembrane region" description="Helical" evidence="5">
    <location>
        <begin position="273"/>
        <end position="296"/>
    </location>
</feature>
<dbReference type="PANTHER" id="PTHR10846">
    <property type="entry name" value="SODIUM/POTASSIUM/CALCIUM EXCHANGER"/>
    <property type="match status" value="1"/>
</dbReference>
<comment type="caution">
    <text evidence="7">The sequence shown here is derived from an EMBL/GenBank/DDBJ whole genome shotgun (WGS) entry which is preliminary data.</text>
</comment>
<reference evidence="7" key="1">
    <citation type="submission" date="2022-07" db="EMBL/GenBank/DDBJ databases">
        <title>Enhanced cultured diversity of the mouse gut microbiota enables custom-made synthetic communities.</title>
        <authorList>
            <person name="Afrizal A."/>
        </authorList>
    </citation>
    <scope>NUCLEOTIDE SEQUENCE</scope>
    <source>
        <strain evidence="7">DSM 28593</strain>
    </source>
</reference>
<dbReference type="AlphaFoldDB" id="A0AAE3L1S0"/>
<feature type="transmembrane region" description="Helical" evidence="5">
    <location>
        <begin position="333"/>
        <end position="350"/>
    </location>
</feature>
<dbReference type="GO" id="GO:0008273">
    <property type="term" value="F:calcium, potassium:sodium antiporter activity"/>
    <property type="evidence" value="ECO:0007669"/>
    <property type="project" value="TreeGrafter"/>
</dbReference>
<keyword evidence="8" id="KW-1185">Reference proteome</keyword>
<dbReference type="PANTHER" id="PTHR10846:SF8">
    <property type="entry name" value="INNER MEMBRANE PROTEIN YRBG"/>
    <property type="match status" value="1"/>
</dbReference>
<feature type="domain" description="Sodium/calcium exchanger membrane region" evidence="6">
    <location>
        <begin position="207"/>
        <end position="348"/>
    </location>
</feature>
<keyword evidence="4 5" id="KW-0472">Membrane</keyword>
<dbReference type="InterPro" id="IPR044880">
    <property type="entry name" value="NCX_ion-bd_dom_sf"/>
</dbReference>
<accession>A0AAE3L1S0</accession>
<feature type="transmembrane region" description="Helical" evidence="5">
    <location>
        <begin position="7"/>
        <end position="28"/>
    </location>
</feature>
<dbReference type="GO" id="GO:0006874">
    <property type="term" value="P:intracellular calcium ion homeostasis"/>
    <property type="evidence" value="ECO:0007669"/>
    <property type="project" value="TreeGrafter"/>
</dbReference>
<gene>
    <name evidence="7" type="ORF">NSA47_00250</name>
</gene>
<dbReference type="RefSeq" id="WP_257528827.1">
    <property type="nucleotide sequence ID" value="NZ_JANKAS010000001.1"/>
</dbReference>
<feature type="transmembrane region" description="Helical" evidence="5">
    <location>
        <begin position="143"/>
        <end position="161"/>
    </location>
</feature>
<sequence length="351" mass="37228">MEELLHSYLTSFPTLVLVLIICAMLYILGKGADILVDEAVSLSLQWGVPKTIVGATIVSLGTTLPEATVSVLAAVNGNPDLALGNAIGSIIVDTGLILGIAALLGRLPVDKNIVQRQGKIQVGAGVLLAVVSLPFLSGGQGNISQWMGWLFIALLITYIYISIKWSKDSSSEQSVPKEESSSPIKEMAMTENVSEDEKGSLLVKILKLFIGIALIIGSSKVLIPAVEISAVRVGIPQSIIAATLIAFGTSLPELVTAITAVRKGHGELAIGNIVGADILNVLFVVGSAAAVTTGGLSVPTNFYKLQIPTMLIILITFRLFSRGENEEITKKEGSILLLMYCIYLVLNYTWL</sequence>
<dbReference type="EMBL" id="JANKAS010000001">
    <property type="protein sequence ID" value="MCR1897419.1"/>
    <property type="molecule type" value="Genomic_DNA"/>
</dbReference>
<keyword evidence="3 5" id="KW-1133">Transmembrane helix</keyword>
<evidence type="ECO:0000256" key="5">
    <source>
        <dbReference type="SAM" id="Phobius"/>
    </source>
</evidence>
<dbReference type="InterPro" id="IPR004481">
    <property type="entry name" value="K/Na/Ca-exchanger"/>
</dbReference>
<dbReference type="Pfam" id="PF01699">
    <property type="entry name" value="Na_Ca_ex"/>
    <property type="match status" value="2"/>
</dbReference>
<feature type="transmembrane region" description="Helical" evidence="5">
    <location>
        <begin position="302"/>
        <end position="321"/>
    </location>
</feature>